<dbReference type="GO" id="GO:0006508">
    <property type="term" value="P:proteolysis"/>
    <property type="evidence" value="ECO:0007669"/>
    <property type="project" value="UniProtKB-KW"/>
</dbReference>
<name>A0A2S2C425_9NOCA</name>
<dbReference type="AlphaFoldDB" id="A0A2S2C425"/>
<dbReference type="InterPro" id="IPR003738">
    <property type="entry name" value="SRAP"/>
</dbReference>
<evidence type="ECO:0000256" key="7">
    <source>
        <dbReference type="ARBA" id="ARBA00023239"/>
    </source>
</evidence>
<dbReference type="EMBL" id="CP021354">
    <property type="protein sequence ID" value="AWK75667.1"/>
    <property type="molecule type" value="Genomic_DNA"/>
</dbReference>
<dbReference type="Proteomes" id="UP000245711">
    <property type="component" value="Chromosome"/>
</dbReference>
<evidence type="ECO:0000256" key="2">
    <source>
        <dbReference type="ARBA" id="ARBA00022670"/>
    </source>
</evidence>
<dbReference type="OrthoDB" id="9782620at2"/>
<dbReference type="SUPFAM" id="SSF143081">
    <property type="entry name" value="BB1717-like"/>
    <property type="match status" value="1"/>
</dbReference>
<keyword evidence="3" id="KW-0227">DNA damage</keyword>
<dbReference type="KEGG" id="roz:CBI38_19055"/>
<dbReference type="RefSeq" id="WP_109335201.1">
    <property type="nucleotide sequence ID" value="NZ_CP021354.1"/>
</dbReference>
<keyword evidence="7" id="KW-0456">Lyase</keyword>
<organism evidence="10 11">
    <name type="scientific">Rhodococcus oxybenzonivorans</name>
    <dbReference type="NCBI Taxonomy" id="1990687"/>
    <lineage>
        <taxon>Bacteria</taxon>
        <taxon>Bacillati</taxon>
        <taxon>Actinomycetota</taxon>
        <taxon>Actinomycetes</taxon>
        <taxon>Mycobacteriales</taxon>
        <taxon>Nocardiaceae</taxon>
        <taxon>Rhodococcus</taxon>
    </lineage>
</organism>
<keyword evidence="2 8" id="KW-0645">Protease</keyword>
<feature type="compositionally biased region" description="Basic and acidic residues" evidence="9">
    <location>
        <begin position="230"/>
        <end position="243"/>
    </location>
</feature>
<dbReference type="InterPro" id="IPR036590">
    <property type="entry name" value="SRAP-like"/>
</dbReference>
<keyword evidence="11" id="KW-1185">Reference proteome</keyword>
<dbReference type="GO" id="GO:0003697">
    <property type="term" value="F:single-stranded DNA binding"/>
    <property type="evidence" value="ECO:0007669"/>
    <property type="project" value="InterPro"/>
</dbReference>
<evidence type="ECO:0000256" key="1">
    <source>
        <dbReference type="ARBA" id="ARBA00008136"/>
    </source>
</evidence>
<dbReference type="EC" id="3.4.-.-" evidence="8"/>
<keyword evidence="4 8" id="KW-0378">Hydrolase</keyword>
<dbReference type="GO" id="GO:0008233">
    <property type="term" value="F:peptidase activity"/>
    <property type="evidence" value="ECO:0007669"/>
    <property type="project" value="UniProtKB-KW"/>
</dbReference>
<evidence type="ECO:0000256" key="8">
    <source>
        <dbReference type="RuleBase" id="RU364100"/>
    </source>
</evidence>
<evidence type="ECO:0000256" key="4">
    <source>
        <dbReference type="ARBA" id="ARBA00022801"/>
    </source>
</evidence>
<keyword evidence="5" id="KW-0190">Covalent protein-DNA linkage</keyword>
<dbReference type="GO" id="GO:0106300">
    <property type="term" value="P:protein-DNA covalent cross-linking repair"/>
    <property type="evidence" value="ECO:0007669"/>
    <property type="project" value="InterPro"/>
</dbReference>
<protein>
    <recommendedName>
        <fullName evidence="8">Abasic site processing protein</fullName>
        <ecNumber evidence="8">3.4.-.-</ecNumber>
    </recommendedName>
</protein>
<accession>A0A2S2C425</accession>
<dbReference type="PANTHER" id="PTHR13604">
    <property type="entry name" value="DC12-RELATED"/>
    <property type="match status" value="1"/>
</dbReference>
<dbReference type="GO" id="GO:0016829">
    <property type="term" value="F:lyase activity"/>
    <property type="evidence" value="ECO:0007669"/>
    <property type="project" value="UniProtKB-KW"/>
</dbReference>
<dbReference type="PANTHER" id="PTHR13604:SF0">
    <property type="entry name" value="ABASIC SITE PROCESSING PROTEIN HMCES"/>
    <property type="match status" value="1"/>
</dbReference>
<keyword evidence="6" id="KW-0238">DNA-binding</keyword>
<evidence type="ECO:0000256" key="5">
    <source>
        <dbReference type="ARBA" id="ARBA00023124"/>
    </source>
</evidence>
<evidence type="ECO:0000256" key="9">
    <source>
        <dbReference type="SAM" id="MobiDB-lite"/>
    </source>
</evidence>
<evidence type="ECO:0000313" key="11">
    <source>
        <dbReference type="Proteomes" id="UP000245711"/>
    </source>
</evidence>
<evidence type="ECO:0000256" key="3">
    <source>
        <dbReference type="ARBA" id="ARBA00022763"/>
    </source>
</evidence>
<reference evidence="10 11" key="1">
    <citation type="submission" date="2017-05" db="EMBL/GenBank/DDBJ databases">
        <title>Isolation of Rhodococcus sp. S2-17 biodegrading of BP-3.</title>
        <authorList>
            <person name="Lee Y."/>
            <person name="Kim K.H."/>
            <person name="Chun B.H."/>
            <person name="Jung H.S."/>
            <person name="Jeon C.O."/>
        </authorList>
    </citation>
    <scope>NUCLEOTIDE SEQUENCE [LARGE SCALE GENOMIC DNA]</scope>
    <source>
        <strain evidence="10 11">S2-17</strain>
    </source>
</reference>
<gene>
    <name evidence="10" type="ORF">CBI38_19055</name>
</gene>
<evidence type="ECO:0000313" key="10">
    <source>
        <dbReference type="EMBL" id="AWK75667.1"/>
    </source>
</evidence>
<dbReference type="Gene3D" id="3.90.1680.10">
    <property type="entry name" value="SOS response associated peptidase-like"/>
    <property type="match status" value="1"/>
</dbReference>
<feature type="region of interest" description="Disordered" evidence="9">
    <location>
        <begin position="225"/>
        <end position="250"/>
    </location>
</feature>
<evidence type="ECO:0000256" key="6">
    <source>
        <dbReference type="ARBA" id="ARBA00023125"/>
    </source>
</evidence>
<comment type="similarity">
    <text evidence="1 8">Belongs to the SOS response-associated peptidase family.</text>
</comment>
<proteinExistence type="inferred from homology"/>
<sequence>MCGRYATTADPATLATDLDAIDEVGEEPGRPDFNVAPTTEVLTVLHRHDAHRVRRMRWGLVPPWSRKVGGGPVLFNARADSIDKPAFRNAFTHTRCLVPMDGWFEWKNEPTGGQGRASGRTEKIPYYLSPQDGSRLYVAGLWSVWHDRSVRDPAPVLSCAIVTVDSAAQLADVHDRMPLVLPRDRWDAWLDPRQPASADLLTVSTEAIADIGIVRVSTRVNSVRNNGPELLEHDPGTPDEARTGEQLSLL</sequence>
<dbReference type="Pfam" id="PF02586">
    <property type="entry name" value="SRAP"/>
    <property type="match status" value="1"/>
</dbReference>